<evidence type="ECO:0000313" key="12">
    <source>
        <dbReference type="Proteomes" id="UP000777002"/>
    </source>
</evidence>
<evidence type="ECO:0000256" key="8">
    <source>
        <dbReference type="ARBA" id="ARBA00023136"/>
    </source>
</evidence>
<reference evidence="11 12" key="1">
    <citation type="journal article" date="2021" name="Sci. Rep.">
        <title>The distribution of antibiotic resistance genes in chicken gut microbiota commensals.</title>
        <authorList>
            <person name="Juricova H."/>
            <person name="Matiasovicova J."/>
            <person name="Kubasova T."/>
            <person name="Cejkova D."/>
            <person name="Rychlik I."/>
        </authorList>
    </citation>
    <scope>NUCLEOTIDE SEQUENCE [LARGE SCALE GENOMIC DNA]</scope>
    <source>
        <strain evidence="11 12">An562</strain>
    </source>
</reference>
<evidence type="ECO:0000259" key="10">
    <source>
        <dbReference type="PROSITE" id="PS50928"/>
    </source>
</evidence>
<dbReference type="EMBL" id="JACJKX010000015">
    <property type="protein sequence ID" value="MBM6929194.1"/>
    <property type="molecule type" value="Genomic_DNA"/>
</dbReference>
<evidence type="ECO:0000313" key="11">
    <source>
        <dbReference type="EMBL" id="MBM6929194.1"/>
    </source>
</evidence>
<evidence type="ECO:0000256" key="6">
    <source>
        <dbReference type="ARBA" id="ARBA00022692"/>
    </source>
</evidence>
<protein>
    <recommendedName>
        <fullName evidence="3 9">Phosphate transport system permease protein PstA</fullName>
    </recommendedName>
</protein>
<dbReference type="Pfam" id="PF00528">
    <property type="entry name" value="BPD_transp_1"/>
    <property type="match status" value="1"/>
</dbReference>
<keyword evidence="5 9" id="KW-1003">Cell membrane</keyword>
<feature type="transmembrane region" description="Helical" evidence="9">
    <location>
        <begin position="127"/>
        <end position="146"/>
    </location>
</feature>
<keyword evidence="6 9" id="KW-0812">Transmembrane</keyword>
<evidence type="ECO:0000256" key="7">
    <source>
        <dbReference type="ARBA" id="ARBA00022989"/>
    </source>
</evidence>
<comment type="similarity">
    <text evidence="2 9">Belongs to the binding-protein-dependent transport system permease family. CysTW subfamily.</text>
</comment>
<organism evidence="11 12">
    <name type="scientific">Parasutterella secunda</name>
    <dbReference type="NCBI Taxonomy" id="626947"/>
    <lineage>
        <taxon>Bacteria</taxon>
        <taxon>Pseudomonadati</taxon>
        <taxon>Pseudomonadota</taxon>
        <taxon>Betaproteobacteria</taxon>
        <taxon>Burkholderiales</taxon>
        <taxon>Sutterellaceae</taxon>
        <taxon>Parasutterella</taxon>
    </lineage>
</organism>
<dbReference type="PANTHER" id="PTHR43470:SF3">
    <property type="entry name" value="PHOSPHATE TRANSPORT SYSTEM PERMEASE PROTEIN PSTA-RELATED"/>
    <property type="match status" value="1"/>
</dbReference>
<dbReference type="InterPro" id="IPR000515">
    <property type="entry name" value="MetI-like"/>
</dbReference>
<comment type="subcellular location">
    <subcellularLocation>
        <location evidence="9">Cell inner membrane</location>
        <topology evidence="9">Multi-pass membrane protein</topology>
    </subcellularLocation>
    <subcellularLocation>
        <location evidence="1">Cell membrane</location>
        <topology evidence="1">Multi-pass membrane protein</topology>
    </subcellularLocation>
</comment>
<accession>A0ABS2GUR3</accession>
<gene>
    <name evidence="11" type="primary">pstA</name>
    <name evidence="11" type="ORF">H5985_07940</name>
</gene>
<name>A0ABS2GUR3_9BURK</name>
<keyword evidence="8 9" id="KW-0472">Membrane</keyword>
<evidence type="ECO:0000256" key="9">
    <source>
        <dbReference type="RuleBase" id="RU363043"/>
    </source>
</evidence>
<dbReference type="PANTHER" id="PTHR43470">
    <property type="entry name" value="PHOSPHATE TRANSPORT SYSTEM PERMEASE PROTEIN PSTA-RELATED"/>
    <property type="match status" value="1"/>
</dbReference>
<dbReference type="Proteomes" id="UP000777002">
    <property type="component" value="Unassembled WGS sequence"/>
</dbReference>
<feature type="domain" description="ABC transmembrane type-1" evidence="10">
    <location>
        <begin position="52"/>
        <end position="260"/>
    </location>
</feature>
<dbReference type="Gene3D" id="1.10.3720.10">
    <property type="entry name" value="MetI-like"/>
    <property type="match status" value="1"/>
</dbReference>
<feature type="transmembrane region" description="Helical" evidence="9">
    <location>
        <begin position="243"/>
        <end position="263"/>
    </location>
</feature>
<feature type="transmembrane region" description="Helical" evidence="9">
    <location>
        <begin position="99"/>
        <end position="121"/>
    </location>
</feature>
<comment type="caution">
    <text evidence="11">The sequence shown here is derived from an EMBL/GenBank/DDBJ whole genome shotgun (WGS) entry which is preliminary data.</text>
</comment>
<dbReference type="InterPro" id="IPR005672">
    <property type="entry name" value="Phosphate_PstA"/>
</dbReference>
<dbReference type="NCBIfam" id="TIGR00974">
    <property type="entry name" value="3a0107s02c"/>
    <property type="match status" value="1"/>
</dbReference>
<keyword evidence="4" id="KW-0813">Transport</keyword>
<evidence type="ECO:0000256" key="5">
    <source>
        <dbReference type="ARBA" id="ARBA00022475"/>
    </source>
</evidence>
<dbReference type="SUPFAM" id="SSF161098">
    <property type="entry name" value="MetI-like"/>
    <property type="match status" value="1"/>
</dbReference>
<comment type="caution">
    <text evidence="9">Lacks conserved residue(s) required for the propagation of feature annotation.</text>
</comment>
<evidence type="ECO:0000256" key="4">
    <source>
        <dbReference type="ARBA" id="ARBA00022448"/>
    </source>
</evidence>
<feature type="transmembrane region" description="Helical" evidence="9">
    <location>
        <begin position="167"/>
        <end position="187"/>
    </location>
</feature>
<evidence type="ECO:0000256" key="1">
    <source>
        <dbReference type="ARBA" id="ARBA00004651"/>
    </source>
</evidence>
<dbReference type="CDD" id="cd06261">
    <property type="entry name" value="TM_PBP2"/>
    <property type="match status" value="1"/>
</dbReference>
<sequence>MFFMRLSTLFSAGVIVAIILYLLDNALPALSWEFIFEPPRDMMTAGGVWPCIVGTFWLAVGATVIALPLGVSTAVYLTEYGGSGRMVEAIRLSVSNLSGVPSVIFGLFGLTFFVTICGFGVSLLSGVLTLAVLALPIVINTTEAALNQVPQAWREASLALGANKRQTIFKIILPAALPGILTGNILALSRVAGETAAIMYTAAVFYTPKMGDSVLDPVMSLPYHIYVLATSSVDVDATRPMQYGTACLLVLMVLGLNMIALLIRQRAQRKIARQ</sequence>
<keyword evidence="7 9" id="KW-1133">Transmembrane helix</keyword>
<keyword evidence="12" id="KW-1185">Reference proteome</keyword>
<proteinExistence type="inferred from homology"/>
<dbReference type="InterPro" id="IPR035906">
    <property type="entry name" value="MetI-like_sf"/>
</dbReference>
<feature type="transmembrane region" description="Helical" evidence="9">
    <location>
        <begin position="55"/>
        <end position="78"/>
    </location>
</feature>
<evidence type="ECO:0000256" key="3">
    <source>
        <dbReference type="ARBA" id="ARBA00016864"/>
    </source>
</evidence>
<evidence type="ECO:0000256" key="2">
    <source>
        <dbReference type="ARBA" id="ARBA00007069"/>
    </source>
</evidence>
<dbReference type="PROSITE" id="PS50928">
    <property type="entry name" value="ABC_TM1"/>
    <property type="match status" value="1"/>
</dbReference>